<dbReference type="EMBL" id="JBHUHO010000028">
    <property type="protein sequence ID" value="MFD2115827.1"/>
    <property type="molecule type" value="Genomic_DNA"/>
</dbReference>
<proteinExistence type="predicted"/>
<dbReference type="Pfam" id="PF01527">
    <property type="entry name" value="HTH_Tnp_1"/>
    <property type="match status" value="1"/>
</dbReference>
<dbReference type="SUPFAM" id="SSF46689">
    <property type="entry name" value="Homeodomain-like"/>
    <property type="match status" value="1"/>
</dbReference>
<name>A0ABW4YJN1_9BACL</name>
<protein>
    <submittedName>
        <fullName evidence="1">Transposase</fullName>
    </submittedName>
</protein>
<accession>A0ABW4YJN1</accession>
<sequence length="89" mass="10682">MSKQQNRYNDEFKCMIVDLHCQEKTVQELMSEYGLSKATLYKWIKERQEIMVDQEQISDLEVKLMKAMIKELEMENDILKKAMTIFAKK</sequence>
<dbReference type="InterPro" id="IPR002514">
    <property type="entry name" value="Transposase_8"/>
</dbReference>
<comment type="caution">
    <text evidence="1">The sequence shown here is derived from an EMBL/GenBank/DDBJ whole genome shotgun (WGS) entry which is preliminary data.</text>
</comment>
<evidence type="ECO:0000313" key="2">
    <source>
        <dbReference type="Proteomes" id="UP001597362"/>
    </source>
</evidence>
<dbReference type="InterPro" id="IPR009057">
    <property type="entry name" value="Homeodomain-like_sf"/>
</dbReference>
<dbReference type="RefSeq" id="WP_377771393.1">
    <property type="nucleotide sequence ID" value="NZ_JBHUHO010000028.1"/>
</dbReference>
<gene>
    <name evidence="1" type="ORF">ACFSJH_08840</name>
</gene>
<dbReference type="Gene3D" id="1.10.10.60">
    <property type="entry name" value="Homeodomain-like"/>
    <property type="match status" value="1"/>
</dbReference>
<reference evidence="2" key="1">
    <citation type="journal article" date="2019" name="Int. J. Syst. Evol. Microbiol.">
        <title>The Global Catalogue of Microorganisms (GCM) 10K type strain sequencing project: providing services to taxonomists for standard genome sequencing and annotation.</title>
        <authorList>
            <consortium name="The Broad Institute Genomics Platform"/>
            <consortium name="The Broad Institute Genome Sequencing Center for Infectious Disease"/>
            <person name="Wu L."/>
            <person name="Ma J."/>
        </authorList>
    </citation>
    <scope>NUCLEOTIDE SEQUENCE [LARGE SCALE GENOMIC DNA]</scope>
    <source>
        <strain evidence="2">GH52</strain>
    </source>
</reference>
<keyword evidence="2" id="KW-1185">Reference proteome</keyword>
<evidence type="ECO:0000313" key="1">
    <source>
        <dbReference type="EMBL" id="MFD2115827.1"/>
    </source>
</evidence>
<organism evidence="1 2">
    <name type="scientific">Paenibacillus yanchengensis</name>
    <dbReference type="NCBI Taxonomy" id="2035833"/>
    <lineage>
        <taxon>Bacteria</taxon>
        <taxon>Bacillati</taxon>
        <taxon>Bacillota</taxon>
        <taxon>Bacilli</taxon>
        <taxon>Bacillales</taxon>
        <taxon>Paenibacillaceae</taxon>
        <taxon>Paenibacillus</taxon>
    </lineage>
</organism>
<dbReference type="Proteomes" id="UP001597362">
    <property type="component" value="Unassembled WGS sequence"/>
</dbReference>